<accession>B3DZD8</accession>
<dbReference type="InterPro" id="IPR029044">
    <property type="entry name" value="Nucleotide-diphossugar_trans"/>
</dbReference>
<dbReference type="PANTHER" id="PTHR43179">
    <property type="entry name" value="RHAMNOSYLTRANSFERASE WBBL"/>
    <property type="match status" value="1"/>
</dbReference>
<proteinExistence type="predicted"/>
<dbReference type="GO" id="GO:0016740">
    <property type="term" value="F:transferase activity"/>
    <property type="evidence" value="ECO:0007669"/>
    <property type="project" value="UniProtKB-KW"/>
</dbReference>
<dbReference type="eggNOG" id="COG1216">
    <property type="taxonomic scope" value="Bacteria"/>
</dbReference>
<dbReference type="EMBL" id="CP000975">
    <property type="protein sequence ID" value="ACD82555.1"/>
    <property type="molecule type" value="Genomic_DNA"/>
</dbReference>
<gene>
    <name evidence="2" type="ordered locus">Minf_0497</name>
</gene>
<dbReference type="Gene3D" id="3.40.50.2000">
    <property type="entry name" value="Glycogen Phosphorylase B"/>
    <property type="match status" value="1"/>
</dbReference>
<reference evidence="2 3" key="1">
    <citation type="journal article" date="2008" name="Biol. Direct">
        <title>Complete genome sequence of the extremely acidophilic methanotroph isolate V4, Methylacidiphilum infernorum, a representative of the bacterial phylum Verrucomicrobia.</title>
        <authorList>
            <person name="Hou S."/>
            <person name="Makarova K.S."/>
            <person name="Saw J.H."/>
            <person name="Senin P."/>
            <person name="Ly B.V."/>
            <person name="Zhou Z."/>
            <person name="Ren Y."/>
            <person name="Wang J."/>
            <person name="Galperin M.Y."/>
            <person name="Omelchenko M.V."/>
            <person name="Wolf Y.I."/>
            <person name="Yutin N."/>
            <person name="Koonin E.V."/>
            <person name="Stott M.B."/>
            <person name="Mountain B.W."/>
            <person name="Crowe M.A."/>
            <person name="Smirnova A.V."/>
            <person name="Dunfield P.F."/>
            <person name="Feng L."/>
            <person name="Wang L."/>
            <person name="Alam M."/>
        </authorList>
    </citation>
    <scope>NUCLEOTIDE SEQUENCE [LARGE SCALE GENOMIC DNA]</scope>
    <source>
        <strain evidence="3">Isolate V4</strain>
    </source>
</reference>
<evidence type="ECO:0000259" key="1">
    <source>
        <dbReference type="Pfam" id="PF00535"/>
    </source>
</evidence>
<dbReference type="RefSeq" id="WP_012462837.1">
    <property type="nucleotide sequence ID" value="NC_010794.1"/>
</dbReference>
<dbReference type="Pfam" id="PF13692">
    <property type="entry name" value="Glyco_trans_1_4"/>
    <property type="match status" value="1"/>
</dbReference>
<dbReference type="Gene3D" id="3.90.550.10">
    <property type="entry name" value="Spore Coat Polysaccharide Biosynthesis Protein SpsA, Chain A"/>
    <property type="match status" value="1"/>
</dbReference>
<dbReference type="KEGG" id="min:Minf_0497"/>
<feature type="domain" description="Glycosyltransferase 2-like" evidence="1">
    <location>
        <begin position="175"/>
        <end position="310"/>
    </location>
</feature>
<dbReference type="eggNOG" id="COG0438">
    <property type="taxonomic scope" value="Bacteria"/>
</dbReference>
<dbReference type="Pfam" id="PF00535">
    <property type="entry name" value="Glycos_transf_2"/>
    <property type="match status" value="1"/>
</dbReference>
<sequence length="819" mass="93797">MRLEPSSYHYAVEKPDKGFLILNNSKLYVCGWFLDSQGRAGKLVKVESNQDEYICRPLNRIDIQQKYEERGISVDPMCGFYCHCELSRGVKHVRISVLLLSGKWVKLASYLVIVQKEKNEAQKEGLRLASTSKTVIPRPGLTLPNEQWLKVSLELFLANGAARLKFPFFPDPLVSIVMSTRNRAELLYQCLQSILAHVSIPYELIIADNCSTDATAQLLAKVEGIKTFKNEQDLEYLLSVNKAASMAKGKYLLLLNNDIILSPQSIDHLLRTIESYPGCGAVGCKLVRPDGSLQEAGSIIWADGSGLAYGRNDPKPMSPEYSFVREVDYCSAACLLVRRELWERLGGYDPRYVPAYYEDSDLCLGLWSLGYKVVYQPAALVFHYEFGSRPMDTIVEMMKKNKEKFFQKWEERLKTQHRPDFDVLKGRDRRNQSLSSDFKGRLLFIDDRIPHPRLGRGFGRSWSILRVLERSGYLLTFYPLVSQECPLTNGQSSLLEKIELMLQWGIEKLENFLEERQGYYDLVFVSRPHNFKAFSALIKRRPELVAHSRVIYDAEAIYVQREILKNSLYGIDQTEEEKTRLMQEEISLGRLAHRVVAVTSREARYFEGAGCQVFILGHALECHPTEREFKEREGFLFVGYMGEEGPNTDGLYWFAYQVLPILKKKIQDNFEVFAVGKASEDFVKKLDPLGIKFLGELEDLRPLYERSRVFIAPIRYAAGMPVKVHEAAAYGIPVVATSLVAEQLSWVAGEHLLVADDPEEVAECCLKLYKEESLWKKIRQKALDRVKEDCDPKKFEDNLLSILKFSERSEESKMNDCRP</sequence>
<dbReference type="InterPro" id="IPR001173">
    <property type="entry name" value="Glyco_trans_2-like"/>
</dbReference>
<dbReference type="OrthoDB" id="8936324at2"/>
<dbReference type="Proteomes" id="UP000009149">
    <property type="component" value="Chromosome"/>
</dbReference>
<dbReference type="PANTHER" id="PTHR43179:SF7">
    <property type="entry name" value="RHAMNOSYLTRANSFERASE WBBL"/>
    <property type="match status" value="1"/>
</dbReference>
<dbReference type="HOGENOM" id="CLU_006539_1_0_0"/>
<dbReference type="CAZy" id="GT4">
    <property type="family name" value="Glycosyltransferase Family 4"/>
</dbReference>
<dbReference type="STRING" id="481448.Minf_0497"/>
<dbReference type="SUPFAM" id="SSF53448">
    <property type="entry name" value="Nucleotide-diphospho-sugar transferases"/>
    <property type="match status" value="1"/>
</dbReference>
<dbReference type="SUPFAM" id="SSF53756">
    <property type="entry name" value="UDP-Glycosyltransferase/glycogen phosphorylase"/>
    <property type="match status" value="1"/>
</dbReference>
<evidence type="ECO:0000313" key="3">
    <source>
        <dbReference type="Proteomes" id="UP000009149"/>
    </source>
</evidence>
<name>B3DZD8_METI4</name>
<evidence type="ECO:0000313" key="2">
    <source>
        <dbReference type="EMBL" id="ACD82555.1"/>
    </source>
</evidence>
<protein>
    <submittedName>
        <fullName evidence="2">Glycosyltransferase</fullName>
    </submittedName>
</protein>
<keyword evidence="2" id="KW-0808">Transferase</keyword>
<dbReference type="CDD" id="cd03801">
    <property type="entry name" value="GT4_PimA-like"/>
    <property type="match status" value="1"/>
</dbReference>
<organism evidence="2 3">
    <name type="scientific">Methylacidiphilum infernorum (isolate V4)</name>
    <name type="common">Methylokorus infernorum (strain V4)</name>
    <dbReference type="NCBI Taxonomy" id="481448"/>
    <lineage>
        <taxon>Bacteria</taxon>
        <taxon>Pseudomonadati</taxon>
        <taxon>Verrucomicrobiota</taxon>
        <taxon>Methylacidiphilae</taxon>
        <taxon>Methylacidiphilales</taxon>
        <taxon>Methylacidiphilaceae</taxon>
        <taxon>Methylacidiphilum (ex Ratnadevi et al. 2023)</taxon>
    </lineage>
</organism>
<dbReference type="AlphaFoldDB" id="B3DZD8"/>
<dbReference type="CAZy" id="GT2">
    <property type="family name" value="Glycosyltransferase Family 2"/>
</dbReference>